<dbReference type="GO" id="GO:0017004">
    <property type="term" value="P:cytochrome complex assembly"/>
    <property type="evidence" value="ECO:0007669"/>
    <property type="project" value="InterPro"/>
</dbReference>
<sequence>MFPKIRFSFSNQETSTTKVAIHTNLFTDLYALIGTGSFGTGWYTIVFKLPLLFCIWIGITEVCVLQSVNNLGKQTNVP</sequence>
<reference evidence="2" key="1">
    <citation type="journal article" date="2017" name="Cell">
        <title>Insights into land plant evolution garnered from the Marchantia polymorpha genome.</title>
        <authorList>
            <person name="Bowman J.L."/>
            <person name="Kohchi T."/>
            <person name="Yamato K.T."/>
            <person name="Jenkins J."/>
            <person name="Shu S."/>
            <person name="Ishizaki K."/>
            <person name="Yamaoka S."/>
            <person name="Nishihama R."/>
            <person name="Nakamura Y."/>
            <person name="Berger F."/>
            <person name="Adam C."/>
            <person name="Aki S.S."/>
            <person name="Althoff F."/>
            <person name="Araki T."/>
            <person name="Arteaga-Vazquez M.A."/>
            <person name="Balasubrmanian S."/>
            <person name="Barry K."/>
            <person name="Bauer D."/>
            <person name="Boehm C.R."/>
            <person name="Briginshaw L."/>
            <person name="Caballero-Perez J."/>
            <person name="Catarino B."/>
            <person name="Chen F."/>
            <person name="Chiyoda S."/>
            <person name="Chovatia M."/>
            <person name="Davies K.M."/>
            <person name="Delmans M."/>
            <person name="Demura T."/>
            <person name="Dierschke T."/>
            <person name="Dolan L."/>
            <person name="Dorantes-Acosta A.E."/>
            <person name="Eklund D.M."/>
            <person name="Florent S.N."/>
            <person name="Flores-Sandoval E."/>
            <person name="Fujiyama A."/>
            <person name="Fukuzawa H."/>
            <person name="Galik B."/>
            <person name="Grimanelli D."/>
            <person name="Grimwood J."/>
            <person name="Grossniklaus U."/>
            <person name="Hamada T."/>
            <person name="Haseloff J."/>
            <person name="Hetherington A.J."/>
            <person name="Higo A."/>
            <person name="Hirakawa Y."/>
            <person name="Hundley H.N."/>
            <person name="Ikeda Y."/>
            <person name="Inoue K."/>
            <person name="Inoue S.I."/>
            <person name="Ishida S."/>
            <person name="Jia Q."/>
            <person name="Kakita M."/>
            <person name="Kanazawa T."/>
            <person name="Kawai Y."/>
            <person name="Kawashima T."/>
            <person name="Kennedy M."/>
            <person name="Kinose K."/>
            <person name="Kinoshita T."/>
            <person name="Kohara Y."/>
            <person name="Koide E."/>
            <person name="Komatsu K."/>
            <person name="Kopischke S."/>
            <person name="Kubo M."/>
            <person name="Kyozuka J."/>
            <person name="Lagercrantz U."/>
            <person name="Lin S.S."/>
            <person name="Lindquist E."/>
            <person name="Lipzen A.M."/>
            <person name="Lu C.W."/>
            <person name="De Luna E."/>
            <person name="Martienssen R.A."/>
            <person name="Minamino N."/>
            <person name="Mizutani M."/>
            <person name="Mizutani M."/>
            <person name="Mochizuki N."/>
            <person name="Monte I."/>
            <person name="Mosher R."/>
            <person name="Nagasaki H."/>
            <person name="Nakagami H."/>
            <person name="Naramoto S."/>
            <person name="Nishitani K."/>
            <person name="Ohtani M."/>
            <person name="Okamoto T."/>
            <person name="Okumura M."/>
            <person name="Phillips J."/>
            <person name="Pollak B."/>
            <person name="Reinders A."/>
            <person name="Rovekamp M."/>
            <person name="Sano R."/>
            <person name="Sawa S."/>
            <person name="Schmid M.W."/>
            <person name="Shirakawa M."/>
            <person name="Solano R."/>
            <person name="Spunde A."/>
            <person name="Suetsugu N."/>
            <person name="Sugano S."/>
            <person name="Sugiyama A."/>
            <person name="Sun R."/>
            <person name="Suzuki Y."/>
            <person name="Takenaka M."/>
            <person name="Takezawa D."/>
            <person name="Tomogane H."/>
            <person name="Tsuzuki M."/>
            <person name="Ueda T."/>
            <person name="Umeda M."/>
            <person name="Ward J.M."/>
            <person name="Watanabe Y."/>
            <person name="Yazaki K."/>
            <person name="Yokoyama R."/>
            <person name="Yoshitake Y."/>
            <person name="Yotsui I."/>
            <person name="Zachgo S."/>
            <person name="Schmutz J."/>
        </authorList>
    </citation>
    <scope>NUCLEOTIDE SEQUENCE [LARGE SCALE GENOMIC DNA]</scope>
    <source>
        <strain evidence="2">Tak-1</strain>
    </source>
</reference>
<keyword evidence="2" id="KW-1185">Reference proteome</keyword>
<dbReference type="EMBL" id="KZ772689">
    <property type="protein sequence ID" value="PTQ44885.1"/>
    <property type="molecule type" value="Genomic_DNA"/>
</dbReference>
<dbReference type="PANTHER" id="PTHR36010">
    <property type="entry name" value="CYTOCHROME C BIOGENESIS CCMF C-TERMINAL-LIKE MITOCHONDRIAL PROTEIN-RELATED"/>
    <property type="match status" value="1"/>
</dbReference>
<protein>
    <submittedName>
        <fullName evidence="1">Uncharacterized protein</fullName>
    </submittedName>
</protein>
<evidence type="ECO:0000313" key="1">
    <source>
        <dbReference type="EMBL" id="PTQ44885.1"/>
    </source>
</evidence>
<proteinExistence type="predicted"/>
<dbReference type="Proteomes" id="UP000244005">
    <property type="component" value="Unassembled WGS sequence"/>
</dbReference>
<dbReference type="OrthoDB" id="1935244at2759"/>
<evidence type="ECO:0000313" key="2">
    <source>
        <dbReference type="Proteomes" id="UP000244005"/>
    </source>
</evidence>
<accession>A0A2R6XFK2</accession>
<dbReference type="AlphaFoldDB" id="A0A2R6XFK2"/>
<dbReference type="PANTHER" id="PTHR36010:SF1">
    <property type="entry name" value="CYTOCHROME C BIOGENESIS CCMF C-TERMINAL-LIKE MITOCHONDRIAL PROTEIN-RELATED"/>
    <property type="match status" value="1"/>
</dbReference>
<gene>
    <name evidence="1" type="ORF">MARPO_0017s0010</name>
</gene>
<name>A0A2R6XFK2_MARPO</name>
<organism evidence="1 2">
    <name type="scientific">Marchantia polymorpha</name>
    <name type="common">Common liverwort</name>
    <name type="synonym">Marchantia aquatica</name>
    <dbReference type="NCBI Taxonomy" id="3197"/>
    <lineage>
        <taxon>Eukaryota</taxon>
        <taxon>Viridiplantae</taxon>
        <taxon>Streptophyta</taxon>
        <taxon>Embryophyta</taxon>
        <taxon>Marchantiophyta</taxon>
        <taxon>Marchantiopsida</taxon>
        <taxon>Marchantiidae</taxon>
        <taxon>Marchantiales</taxon>
        <taxon>Marchantiaceae</taxon>
        <taxon>Marchantia</taxon>
    </lineage>
</organism>
<dbReference type="InterPro" id="IPR044955">
    <property type="entry name" value="CCMFC"/>
</dbReference>